<evidence type="ECO:0000256" key="7">
    <source>
        <dbReference type="ARBA" id="ARBA00022840"/>
    </source>
</evidence>
<name>A0ABV7YGZ5_9ACTN</name>
<proteinExistence type="predicted"/>
<evidence type="ECO:0000256" key="5">
    <source>
        <dbReference type="ARBA" id="ARBA00022741"/>
    </source>
</evidence>
<dbReference type="EC" id="2.7.13.3" evidence="2"/>
<dbReference type="Gene3D" id="1.20.5.1930">
    <property type="match status" value="1"/>
</dbReference>
<keyword evidence="4" id="KW-0808">Transferase</keyword>
<dbReference type="Gene3D" id="3.30.565.10">
    <property type="entry name" value="Histidine kinase-like ATPase, C-terminal domain"/>
    <property type="match status" value="1"/>
</dbReference>
<dbReference type="Pfam" id="PF02518">
    <property type="entry name" value="HATPase_c"/>
    <property type="match status" value="1"/>
</dbReference>
<feature type="domain" description="Histidine kinase/HSP90-like ATPase" evidence="10">
    <location>
        <begin position="300"/>
        <end position="388"/>
    </location>
</feature>
<dbReference type="SUPFAM" id="SSF55874">
    <property type="entry name" value="ATPase domain of HSP90 chaperone/DNA topoisomerase II/histidine kinase"/>
    <property type="match status" value="1"/>
</dbReference>
<evidence type="ECO:0000313" key="12">
    <source>
        <dbReference type="Proteomes" id="UP001595699"/>
    </source>
</evidence>
<feature type="transmembrane region" description="Helical" evidence="9">
    <location>
        <begin position="140"/>
        <end position="164"/>
    </location>
</feature>
<dbReference type="InterPro" id="IPR011712">
    <property type="entry name" value="Sig_transdc_His_kin_sub3_dim/P"/>
</dbReference>
<keyword evidence="9" id="KW-0472">Membrane</keyword>
<evidence type="ECO:0000256" key="4">
    <source>
        <dbReference type="ARBA" id="ARBA00022679"/>
    </source>
</evidence>
<comment type="caution">
    <text evidence="11">The sequence shown here is derived from an EMBL/GenBank/DDBJ whole genome shotgun (WGS) entry which is preliminary data.</text>
</comment>
<dbReference type="RefSeq" id="WP_205117694.1">
    <property type="nucleotide sequence ID" value="NZ_JAFBCM010000001.1"/>
</dbReference>
<dbReference type="Pfam" id="PF07730">
    <property type="entry name" value="HisKA_3"/>
    <property type="match status" value="1"/>
</dbReference>
<evidence type="ECO:0000313" key="11">
    <source>
        <dbReference type="EMBL" id="MFC3763329.1"/>
    </source>
</evidence>
<protein>
    <recommendedName>
        <fullName evidence="2">histidine kinase</fullName>
        <ecNumber evidence="2">2.7.13.3</ecNumber>
    </recommendedName>
</protein>
<keyword evidence="7" id="KW-0067">ATP-binding</keyword>
<dbReference type="InterPro" id="IPR036890">
    <property type="entry name" value="HATPase_C_sf"/>
</dbReference>
<feature type="transmembrane region" description="Helical" evidence="9">
    <location>
        <begin position="12"/>
        <end position="42"/>
    </location>
</feature>
<dbReference type="SMART" id="SM00387">
    <property type="entry name" value="HATPase_c"/>
    <property type="match status" value="1"/>
</dbReference>
<comment type="catalytic activity">
    <reaction evidence="1">
        <text>ATP + protein L-histidine = ADP + protein N-phospho-L-histidine.</text>
        <dbReference type="EC" id="2.7.13.3"/>
    </reaction>
</comment>
<sequence length="388" mass="41365">MRERLRSAGRVTLGVAIGAATAFLDLCFVIVAGLTVGASWIWPRAREIVVPPVLAGARSLAGLERRRVVRYLGGVEEHEFTGWQAMRYLALRWVVGLLGLFVLFLLGFGLAVTGSMLLAWTTGFPWSFVESGGRVTWETVALAAIPGAVLLYLDLVGIAGVAGLDRALVRRILGPTANALLQRRVSELSESRALVVEAVDGERRRIERDLHDGVQQRLVALGMLLGRARRSQSPDKTAELLVQAHEESQQALHELREVSWRVYPAALDQQGLAAALENVADRSPVPVELDFALAGRPPRNVEAVAYFVVCEAVTNAAKHAGAHRVDVTISQSDKMIHVRIADDGVGGADASGGGLAGLARRVAALDGSFAVVSPAGGGTTITAELPCE</sequence>
<evidence type="ECO:0000256" key="1">
    <source>
        <dbReference type="ARBA" id="ARBA00000085"/>
    </source>
</evidence>
<evidence type="ECO:0000256" key="9">
    <source>
        <dbReference type="SAM" id="Phobius"/>
    </source>
</evidence>
<keyword evidence="9" id="KW-1133">Transmembrane helix</keyword>
<reference evidence="12" key="1">
    <citation type="journal article" date="2019" name="Int. J. Syst. Evol. Microbiol.">
        <title>The Global Catalogue of Microorganisms (GCM) 10K type strain sequencing project: providing services to taxonomists for standard genome sequencing and annotation.</title>
        <authorList>
            <consortium name="The Broad Institute Genomics Platform"/>
            <consortium name="The Broad Institute Genome Sequencing Center for Infectious Disease"/>
            <person name="Wu L."/>
            <person name="Ma J."/>
        </authorList>
    </citation>
    <scope>NUCLEOTIDE SEQUENCE [LARGE SCALE GENOMIC DNA]</scope>
    <source>
        <strain evidence="12">CGMCC 4.7241</strain>
    </source>
</reference>
<dbReference type="CDD" id="cd16917">
    <property type="entry name" value="HATPase_UhpB-NarQ-NarX-like"/>
    <property type="match status" value="1"/>
</dbReference>
<dbReference type="EMBL" id="JBHRZH010000018">
    <property type="protein sequence ID" value="MFC3763329.1"/>
    <property type="molecule type" value="Genomic_DNA"/>
</dbReference>
<dbReference type="Proteomes" id="UP001595699">
    <property type="component" value="Unassembled WGS sequence"/>
</dbReference>
<accession>A0ABV7YGZ5</accession>
<feature type="transmembrane region" description="Helical" evidence="9">
    <location>
        <begin position="93"/>
        <end position="120"/>
    </location>
</feature>
<keyword evidence="3" id="KW-0597">Phosphoprotein</keyword>
<evidence type="ECO:0000259" key="10">
    <source>
        <dbReference type="SMART" id="SM00387"/>
    </source>
</evidence>
<dbReference type="GO" id="GO:0016301">
    <property type="term" value="F:kinase activity"/>
    <property type="evidence" value="ECO:0007669"/>
    <property type="project" value="UniProtKB-KW"/>
</dbReference>
<evidence type="ECO:0000256" key="8">
    <source>
        <dbReference type="ARBA" id="ARBA00023012"/>
    </source>
</evidence>
<evidence type="ECO:0000256" key="2">
    <source>
        <dbReference type="ARBA" id="ARBA00012438"/>
    </source>
</evidence>
<keyword evidence="12" id="KW-1185">Reference proteome</keyword>
<dbReference type="InterPro" id="IPR050482">
    <property type="entry name" value="Sensor_HK_TwoCompSys"/>
</dbReference>
<organism evidence="11 12">
    <name type="scientific">Tenggerimyces flavus</name>
    <dbReference type="NCBI Taxonomy" id="1708749"/>
    <lineage>
        <taxon>Bacteria</taxon>
        <taxon>Bacillati</taxon>
        <taxon>Actinomycetota</taxon>
        <taxon>Actinomycetes</taxon>
        <taxon>Propionibacteriales</taxon>
        <taxon>Nocardioidaceae</taxon>
        <taxon>Tenggerimyces</taxon>
    </lineage>
</organism>
<gene>
    <name evidence="11" type="ORF">ACFOUW_21000</name>
</gene>
<keyword evidence="8" id="KW-0902">Two-component regulatory system</keyword>
<dbReference type="InterPro" id="IPR003594">
    <property type="entry name" value="HATPase_dom"/>
</dbReference>
<dbReference type="PANTHER" id="PTHR24421:SF10">
    <property type="entry name" value="NITRATE_NITRITE SENSOR PROTEIN NARQ"/>
    <property type="match status" value="1"/>
</dbReference>
<keyword evidence="9" id="KW-0812">Transmembrane</keyword>
<evidence type="ECO:0000256" key="3">
    <source>
        <dbReference type="ARBA" id="ARBA00022553"/>
    </source>
</evidence>
<keyword evidence="6 11" id="KW-0418">Kinase</keyword>
<evidence type="ECO:0000256" key="6">
    <source>
        <dbReference type="ARBA" id="ARBA00022777"/>
    </source>
</evidence>
<keyword evidence="5" id="KW-0547">Nucleotide-binding</keyword>
<dbReference type="PANTHER" id="PTHR24421">
    <property type="entry name" value="NITRATE/NITRITE SENSOR PROTEIN NARX-RELATED"/>
    <property type="match status" value="1"/>
</dbReference>